<dbReference type="PANTHER" id="PTHR30283">
    <property type="entry name" value="PEROXIDE STRESS RESPONSE PROTEIN YAAA"/>
    <property type="match status" value="1"/>
</dbReference>
<dbReference type="Pfam" id="PF03883">
    <property type="entry name" value="H2O2_YaaD"/>
    <property type="match status" value="1"/>
</dbReference>
<keyword evidence="2" id="KW-1185">Reference proteome</keyword>
<dbReference type="Proteomes" id="UP000266615">
    <property type="component" value="Unassembled WGS sequence"/>
</dbReference>
<organism evidence="1 2">
    <name type="scientific">Nesterenkonia natronophila</name>
    <dbReference type="NCBI Taxonomy" id="2174932"/>
    <lineage>
        <taxon>Bacteria</taxon>
        <taxon>Bacillati</taxon>
        <taxon>Actinomycetota</taxon>
        <taxon>Actinomycetes</taxon>
        <taxon>Micrococcales</taxon>
        <taxon>Micrococcaceae</taxon>
        <taxon>Nesterenkonia</taxon>
    </lineage>
</organism>
<protein>
    <submittedName>
        <fullName evidence="1">Peroxide stress protein YaaA</fullName>
    </submittedName>
</protein>
<dbReference type="RefSeq" id="WP_119903374.1">
    <property type="nucleotide sequence ID" value="NZ_QYZP01000003.1"/>
</dbReference>
<proteinExistence type="predicted"/>
<evidence type="ECO:0000313" key="1">
    <source>
        <dbReference type="EMBL" id="RJN31307.1"/>
    </source>
</evidence>
<accession>A0A3A4F7S6</accession>
<evidence type="ECO:0000313" key="2">
    <source>
        <dbReference type="Proteomes" id="UP000266615"/>
    </source>
</evidence>
<comment type="caution">
    <text evidence="1">The sequence shown here is derived from an EMBL/GenBank/DDBJ whole genome shotgun (WGS) entry which is preliminary data.</text>
</comment>
<name>A0A3A4F7S6_9MICC</name>
<dbReference type="GO" id="GO:0033194">
    <property type="term" value="P:response to hydroperoxide"/>
    <property type="evidence" value="ECO:0007669"/>
    <property type="project" value="TreeGrafter"/>
</dbReference>
<dbReference type="GO" id="GO:0005829">
    <property type="term" value="C:cytosol"/>
    <property type="evidence" value="ECO:0007669"/>
    <property type="project" value="TreeGrafter"/>
</dbReference>
<dbReference type="PANTHER" id="PTHR30283:SF4">
    <property type="entry name" value="PEROXIDE STRESS RESISTANCE PROTEIN YAAA"/>
    <property type="match status" value="1"/>
</dbReference>
<sequence length="256" mass="28047">MLPPSEGKTPPANNQAEVLDVDSLTLPSLAPERRQVLQDLISASERKDAQQLLRVGDKVMDEVAANQGLRQAPTAPAHQIYTGVLFDALATESLTTEQRKRAETTVMIFSGLFGVTGFTDRIPAYRCAIDVNLPKTGKLSSFWKERLAAPLKEQVQNQLVVDCRSASYARTFRPDPQQTLAVNSFTERDGRRTVVTHFAKAARGKLTGMLLRAASPPQTIDDVADIASQEWQVEVRPAAGNTPHQLDLISADRSAE</sequence>
<dbReference type="AlphaFoldDB" id="A0A3A4F7S6"/>
<dbReference type="InterPro" id="IPR005583">
    <property type="entry name" value="YaaA"/>
</dbReference>
<dbReference type="EMBL" id="QYZP01000003">
    <property type="protein sequence ID" value="RJN31307.1"/>
    <property type="molecule type" value="Genomic_DNA"/>
</dbReference>
<reference evidence="1 2" key="1">
    <citation type="submission" date="2018-09" db="EMBL/GenBank/DDBJ databases">
        <title>Nesterenkonia natronophila sp. nov., an alkaliphilic actinobacteriume isolated from a soda lake, and emended description of the genus Nesterenkonia.</title>
        <authorList>
            <person name="Menes R.J."/>
            <person name="Iriarte A."/>
        </authorList>
    </citation>
    <scope>NUCLEOTIDE SEQUENCE [LARGE SCALE GENOMIC DNA]</scope>
    <source>
        <strain evidence="1 2">M8</strain>
    </source>
</reference>
<gene>
    <name evidence="1" type="ORF">D3250_10735</name>
</gene>